<dbReference type="RefSeq" id="XP_021807399.1">
    <property type="nucleotide sequence ID" value="XM_021951707.1"/>
</dbReference>
<organism evidence="2 3">
    <name type="scientific">Prunus avium</name>
    <name type="common">Cherry</name>
    <name type="synonym">Cerasus avium</name>
    <dbReference type="NCBI Taxonomy" id="42229"/>
    <lineage>
        <taxon>Eukaryota</taxon>
        <taxon>Viridiplantae</taxon>
        <taxon>Streptophyta</taxon>
        <taxon>Embryophyta</taxon>
        <taxon>Tracheophyta</taxon>
        <taxon>Spermatophyta</taxon>
        <taxon>Magnoliopsida</taxon>
        <taxon>eudicotyledons</taxon>
        <taxon>Gunneridae</taxon>
        <taxon>Pentapetalae</taxon>
        <taxon>rosids</taxon>
        <taxon>fabids</taxon>
        <taxon>Rosales</taxon>
        <taxon>Rosaceae</taxon>
        <taxon>Amygdaloideae</taxon>
        <taxon>Amygdaleae</taxon>
        <taxon>Prunus</taxon>
    </lineage>
</organism>
<evidence type="ECO:0000313" key="3">
    <source>
        <dbReference type="RefSeq" id="XP_021807399.1"/>
    </source>
</evidence>
<feature type="region of interest" description="Disordered" evidence="1">
    <location>
        <begin position="460"/>
        <end position="479"/>
    </location>
</feature>
<keyword evidence="3" id="KW-0808">Transferase</keyword>
<keyword evidence="2" id="KW-1185">Reference proteome</keyword>
<accession>A0A6P5RWB3</accession>
<sequence length="479" mass="53017">MAMVTLKSTSKANLSQTFPCDNNKNRDASFSSYLSSNEETLVRKLVDQSGEEHNNHLATKKEEDEEIGVFGAEKYFNGVMDEETSPKSGSSSKNYHHNKEKRVQPGTPSVRSESSWNSQTSLLQSRLRNPYQSNTSKAQRRKKNFFASLGCKCSCSDKHSVDVDEHVGEISFKKNNGAANSGTLVHGKASTTSPINNKPAAVVDLVGEALVEMNNSQKLDKLGVGLSRENCFTFPSSKPGMGSLPVKMPFQEQEEEEAEKVRKSLEVFGSPVFEKRNRSLGLDKRLTMLPWDEFPAKSGGVIFNNESDSDASSDLFEIESLTGKANPCMTPTTCYAPSEASIEWSVATASVADFSVMSDSEDLQRLSPMKMVPNNTRNAKTRMNKEMPRHRSAALLGCKSQKAVKIAGDAHKTYHHEKSNFDQQMMRRNRPESFVPATRFQAETSPNKLTGFDSRVQGQHALAAQSRSHSPHASHLLFM</sequence>
<protein>
    <submittedName>
        <fullName evidence="3">Protein PHYTOCHROME KINASE SUBSTRATE 2</fullName>
    </submittedName>
</protein>
<evidence type="ECO:0000256" key="1">
    <source>
        <dbReference type="SAM" id="MobiDB-lite"/>
    </source>
</evidence>
<feature type="region of interest" description="Disordered" evidence="1">
    <location>
        <begin position="80"/>
        <end position="139"/>
    </location>
</feature>
<feature type="region of interest" description="Disordered" evidence="1">
    <location>
        <begin position="1"/>
        <end position="32"/>
    </location>
</feature>
<dbReference type="GeneID" id="110751268"/>
<name>A0A6P5RWB3_PRUAV</name>
<dbReference type="KEGG" id="pavi:110751268"/>
<gene>
    <name evidence="3" type="primary">LOC110751268</name>
</gene>
<dbReference type="GO" id="GO:0009638">
    <property type="term" value="P:phototropism"/>
    <property type="evidence" value="ECO:0007669"/>
    <property type="project" value="InterPro"/>
</dbReference>
<dbReference type="Proteomes" id="UP000515124">
    <property type="component" value="Unplaced"/>
</dbReference>
<dbReference type="PANTHER" id="PTHR33781">
    <property type="entry name" value="PROTEIN PHYTOCHROME KINASE SUBSTRATE 1-RELATED"/>
    <property type="match status" value="1"/>
</dbReference>
<proteinExistence type="predicted"/>
<feature type="compositionally biased region" description="Polar residues" evidence="1">
    <location>
        <begin position="106"/>
        <end position="137"/>
    </location>
</feature>
<dbReference type="GO" id="GO:0016301">
    <property type="term" value="F:kinase activity"/>
    <property type="evidence" value="ECO:0007669"/>
    <property type="project" value="UniProtKB-KW"/>
</dbReference>
<evidence type="ECO:0000313" key="2">
    <source>
        <dbReference type="Proteomes" id="UP000515124"/>
    </source>
</evidence>
<dbReference type="PANTHER" id="PTHR33781:SF4">
    <property type="entry name" value="PROTEIN PHYTOCHROME KINASE SUBSTRATE 1"/>
    <property type="match status" value="1"/>
</dbReference>
<dbReference type="AlphaFoldDB" id="A0A6P5RWB3"/>
<reference evidence="3" key="1">
    <citation type="submission" date="2025-08" db="UniProtKB">
        <authorList>
            <consortium name="RefSeq"/>
        </authorList>
    </citation>
    <scope>IDENTIFICATION</scope>
</reference>
<dbReference type="InterPro" id="IPR039615">
    <property type="entry name" value="PKS"/>
</dbReference>
<keyword evidence="3" id="KW-0418">Kinase</keyword>